<evidence type="ECO:0000313" key="1">
    <source>
        <dbReference type="EMBL" id="SVB28154.1"/>
    </source>
</evidence>
<proteinExistence type="predicted"/>
<accession>A0A382CQP6</accession>
<reference evidence="1" key="1">
    <citation type="submission" date="2018-05" db="EMBL/GenBank/DDBJ databases">
        <authorList>
            <person name="Lanie J.A."/>
            <person name="Ng W.-L."/>
            <person name="Kazmierczak K.M."/>
            <person name="Andrzejewski T.M."/>
            <person name="Davidsen T.M."/>
            <person name="Wayne K.J."/>
            <person name="Tettelin H."/>
            <person name="Glass J.I."/>
            <person name="Rusch D."/>
            <person name="Podicherti R."/>
            <person name="Tsui H.-C.T."/>
            <person name="Winkler M.E."/>
        </authorList>
    </citation>
    <scope>NUCLEOTIDE SEQUENCE</scope>
</reference>
<sequence length="134" mass="14746">MKSFKTYVKEVALGTGSAGITSEVDPDFHRIDQEDVRARVNSWLSANMQVEYMNVDAALRQLAGKVEQIGLSFNVQVEAAGDSGALRIPLAQFGEKHDHAGEHTQPISIPEDLVMNIEYERMPTGGFRVSGQIQ</sequence>
<name>A0A382CQP6_9ZZZZ</name>
<gene>
    <name evidence="1" type="ORF">METZ01_LOCUS181008</name>
</gene>
<protein>
    <submittedName>
        <fullName evidence="1">Uncharacterized protein</fullName>
    </submittedName>
</protein>
<dbReference type="EMBL" id="UINC01035559">
    <property type="protein sequence ID" value="SVB28154.1"/>
    <property type="molecule type" value="Genomic_DNA"/>
</dbReference>
<dbReference type="AlphaFoldDB" id="A0A382CQP6"/>
<organism evidence="1">
    <name type="scientific">marine metagenome</name>
    <dbReference type="NCBI Taxonomy" id="408172"/>
    <lineage>
        <taxon>unclassified sequences</taxon>
        <taxon>metagenomes</taxon>
        <taxon>ecological metagenomes</taxon>
    </lineage>
</organism>